<protein>
    <submittedName>
        <fullName evidence="1">Uncharacterized protein</fullName>
    </submittedName>
</protein>
<accession>A0A0V1NBK6</accession>
<dbReference type="Proteomes" id="UP000054843">
    <property type="component" value="Unassembled WGS sequence"/>
</dbReference>
<dbReference type="EMBL" id="JYDO01000001">
    <property type="protein sequence ID" value="KRZ81022.1"/>
    <property type="molecule type" value="Genomic_DNA"/>
</dbReference>
<organism evidence="1 2">
    <name type="scientific">Trichinella papuae</name>
    <dbReference type="NCBI Taxonomy" id="268474"/>
    <lineage>
        <taxon>Eukaryota</taxon>
        <taxon>Metazoa</taxon>
        <taxon>Ecdysozoa</taxon>
        <taxon>Nematoda</taxon>
        <taxon>Enoplea</taxon>
        <taxon>Dorylaimia</taxon>
        <taxon>Trichinellida</taxon>
        <taxon>Trichinellidae</taxon>
        <taxon>Trichinella</taxon>
    </lineage>
</organism>
<comment type="caution">
    <text evidence="1">The sequence shown here is derived from an EMBL/GenBank/DDBJ whole genome shotgun (WGS) entry which is preliminary data.</text>
</comment>
<evidence type="ECO:0000313" key="2">
    <source>
        <dbReference type="Proteomes" id="UP000054843"/>
    </source>
</evidence>
<evidence type="ECO:0000313" key="1">
    <source>
        <dbReference type="EMBL" id="KRZ81022.1"/>
    </source>
</evidence>
<dbReference type="AlphaFoldDB" id="A0A0V1NBK6"/>
<proteinExistence type="predicted"/>
<reference evidence="1 2" key="1">
    <citation type="submission" date="2015-01" db="EMBL/GenBank/DDBJ databases">
        <title>Evolution of Trichinella species and genotypes.</title>
        <authorList>
            <person name="Korhonen P.K."/>
            <person name="Edoardo P."/>
            <person name="Giuseppe L.R."/>
            <person name="Gasser R.B."/>
        </authorList>
    </citation>
    <scope>NUCLEOTIDE SEQUENCE [LARGE SCALE GENOMIC DNA]</scope>
    <source>
        <strain evidence="1">ISS1980</strain>
    </source>
</reference>
<keyword evidence="2" id="KW-1185">Reference proteome</keyword>
<name>A0A0V1NBK6_9BILA</name>
<sequence length="68" mass="7603">MSLLQRDETSPSQICTAGYMMHENAIFVEFQSTPMLDCCFVTVTQLVKAETRVNTFVKPPTETLATPC</sequence>
<gene>
    <name evidence="1" type="ORF">T10_9543</name>
</gene>